<dbReference type="SMART" id="SM00706">
    <property type="entry name" value="TECPR"/>
    <property type="match status" value="2"/>
</dbReference>
<name>A0A9N9CPD5_9GLOM</name>
<evidence type="ECO:0000313" key="2">
    <source>
        <dbReference type="Proteomes" id="UP000789739"/>
    </source>
</evidence>
<dbReference type="Pfam" id="PF19193">
    <property type="entry name" value="Tectonin"/>
    <property type="match status" value="1"/>
</dbReference>
<evidence type="ECO:0000313" key="1">
    <source>
        <dbReference type="EMBL" id="CAG8611044.1"/>
    </source>
</evidence>
<dbReference type="Proteomes" id="UP000789739">
    <property type="component" value="Unassembled WGS sequence"/>
</dbReference>
<gene>
    <name evidence="1" type="ORF">PBRASI_LOCUS8169</name>
</gene>
<protein>
    <submittedName>
        <fullName evidence="1">499_t:CDS:1</fullName>
    </submittedName>
</protein>
<keyword evidence="2" id="KW-1185">Reference proteome</keyword>
<organism evidence="1 2">
    <name type="scientific">Paraglomus brasilianum</name>
    <dbReference type="NCBI Taxonomy" id="144538"/>
    <lineage>
        <taxon>Eukaryota</taxon>
        <taxon>Fungi</taxon>
        <taxon>Fungi incertae sedis</taxon>
        <taxon>Mucoromycota</taxon>
        <taxon>Glomeromycotina</taxon>
        <taxon>Glomeromycetes</taxon>
        <taxon>Paraglomerales</taxon>
        <taxon>Paraglomeraceae</taxon>
        <taxon>Paraglomus</taxon>
    </lineage>
</organism>
<dbReference type="EMBL" id="CAJVPI010001402">
    <property type="protein sequence ID" value="CAG8611044.1"/>
    <property type="molecule type" value="Genomic_DNA"/>
</dbReference>
<proteinExistence type="predicted"/>
<dbReference type="InterPro" id="IPR006624">
    <property type="entry name" value="Beta-propeller_rpt_TECPR"/>
</dbReference>
<reference evidence="1" key="1">
    <citation type="submission" date="2021-06" db="EMBL/GenBank/DDBJ databases">
        <authorList>
            <person name="Kallberg Y."/>
            <person name="Tangrot J."/>
            <person name="Rosling A."/>
        </authorList>
    </citation>
    <scope>NUCLEOTIDE SEQUENCE</scope>
    <source>
        <strain evidence="1">BR232B</strain>
    </source>
</reference>
<sequence>MATFASFFSKSGIEWTRKVGNCKQVVSGRGNNIWIIDDAGVISCGLNSYKQYNLKAGAVQISVAADGAVAAVDNANGIHLFENDGWKRLMSITAKQVALQSSSVMFYIDEEGILKRYNITNDTVERDYGVVDFVTAASDGTLWGLVNDQVLRWNGFCWDLINGQKMKHLSVGSALLVVGINHDDEIFQFVKSDWLQIAGKLRNITVTIDGILYGTNDVDDIFYSHDALKTICRNCQ</sequence>
<dbReference type="OrthoDB" id="166585at2759"/>
<dbReference type="AlphaFoldDB" id="A0A9N9CPD5"/>
<accession>A0A9N9CPD5</accession>
<comment type="caution">
    <text evidence="1">The sequence shown here is derived from an EMBL/GenBank/DDBJ whole genome shotgun (WGS) entry which is preliminary data.</text>
</comment>